<dbReference type="InterPro" id="IPR051082">
    <property type="entry name" value="Pentapeptide-BTB/POZ_domain"/>
</dbReference>
<feature type="transmembrane region" description="Helical" evidence="1">
    <location>
        <begin position="136"/>
        <end position="157"/>
    </location>
</feature>
<keyword evidence="1" id="KW-0812">Transmembrane</keyword>
<dbReference type="RefSeq" id="WP_268609955.1">
    <property type="nucleotide sequence ID" value="NZ_CP113797.1"/>
</dbReference>
<keyword evidence="1" id="KW-1133">Transmembrane helix</keyword>
<dbReference type="Pfam" id="PF00805">
    <property type="entry name" value="Pentapeptide"/>
    <property type="match status" value="2"/>
</dbReference>
<reference evidence="2" key="1">
    <citation type="submission" date="2022-12" db="EMBL/GenBank/DDBJ databases">
        <title>Polyphasic identification of a Novel Hot-Spring Cyanobacterium Ocullathermofonsia sinensis gen nov. sp. nov. and Genomic Insights on its Adaptations to the Thermal Habitat.</title>
        <authorList>
            <person name="Daroch M."/>
            <person name="Tang J."/>
            <person name="Jiang Y."/>
        </authorList>
    </citation>
    <scope>NUCLEOTIDE SEQUENCE</scope>
    <source>
        <strain evidence="2">PKUAC-SCTA174</strain>
    </source>
</reference>
<protein>
    <submittedName>
        <fullName evidence="2">Pentapeptide repeat-containing protein</fullName>
    </submittedName>
</protein>
<evidence type="ECO:0000313" key="3">
    <source>
        <dbReference type="Proteomes" id="UP001163152"/>
    </source>
</evidence>
<organism evidence="2 3">
    <name type="scientific">Thermocoleostomius sinensis A174</name>
    <dbReference type="NCBI Taxonomy" id="2016057"/>
    <lineage>
        <taxon>Bacteria</taxon>
        <taxon>Bacillati</taxon>
        <taxon>Cyanobacteriota</taxon>
        <taxon>Cyanophyceae</taxon>
        <taxon>Oculatellales</taxon>
        <taxon>Oculatellaceae</taxon>
        <taxon>Thermocoleostomius</taxon>
    </lineage>
</organism>
<feature type="transmembrane region" description="Helical" evidence="1">
    <location>
        <begin position="193"/>
        <end position="214"/>
    </location>
</feature>
<gene>
    <name evidence="2" type="ORF">OXH18_23530</name>
</gene>
<proteinExistence type="predicted"/>
<feature type="transmembrane region" description="Helical" evidence="1">
    <location>
        <begin position="75"/>
        <end position="99"/>
    </location>
</feature>
<feature type="transmembrane region" description="Helical" evidence="1">
    <location>
        <begin position="220"/>
        <end position="242"/>
    </location>
</feature>
<dbReference type="Gene3D" id="2.160.20.80">
    <property type="entry name" value="E3 ubiquitin-protein ligase SopA"/>
    <property type="match status" value="2"/>
</dbReference>
<keyword evidence="1" id="KW-0472">Membrane</keyword>
<feature type="transmembrane region" description="Helical" evidence="1">
    <location>
        <begin position="111"/>
        <end position="129"/>
    </location>
</feature>
<dbReference type="EMBL" id="CP113797">
    <property type="protein sequence ID" value="WAL60107.1"/>
    <property type="molecule type" value="Genomic_DNA"/>
</dbReference>
<dbReference type="InterPro" id="IPR001646">
    <property type="entry name" value="5peptide_repeat"/>
</dbReference>
<feature type="transmembrane region" description="Helical" evidence="1">
    <location>
        <begin position="163"/>
        <end position="186"/>
    </location>
</feature>
<evidence type="ECO:0000256" key="1">
    <source>
        <dbReference type="SAM" id="Phobius"/>
    </source>
</evidence>
<name>A0A9E9C9V6_9CYAN</name>
<evidence type="ECO:0000313" key="2">
    <source>
        <dbReference type="EMBL" id="WAL60107.1"/>
    </source>
</evidence>
<dbReference type="Proteomes" id="UP001163152">
    <property type="component" value="Chromosome"/>
</dbReference>
<dbReference type="AlphaFoldDB" id="A0A9E9C9V6"/>
<dbReference type="KEGG" id="tsin:OXH18_23530"/>
<dbReference type="PANTHER" id="PTHR14136:SF17">
    <property type="entry name" value="BTB_POZ DOMAIN-CONTAINING PROTEIN KCTD9"/>
    <property type="match status" value="1"/>
</dbReference>
<sequence>MKNTRKEEVVWLYELGERNFRRQNLKGKCFRGEDLSGCDFSGCDIRGADFTNAILTGVNFTNVTAGLQKRQAMTLLAVLIVAAIVLGVVAGIIGAFAEVRFVAVDETDEAAFAWITPIVIMGFTFVSLTRNMAVGFGIFALAFVIATVGALISSAAVPFAGSVAAAIAVNSLVAGATAAVSSLMVAAVLAFRITIALVVAGGFIGSFALALVYTEATVPTSSIASAIAVAAIVLPLAGYVGWRTLKGDRKHTITWTIANFLATKWGTSFRGADLTDADFSRAVLKSTDFSDAILTNTKWDRNVWNGNSLN</sequence>
<keyword evidence="3" id="KW-1185">Reference proteome</keyword>
<accession>A0A9E9C9V6</accession>
<dbReference type="SUPFAM" id="SSF141571">
    <property type="entry name" value="Pentapeptide repeat-like"/>
    <property type="match status" value="1"/>
</dbReference>
<dbReference type="PANTHER" id="PTHR14136">
    <property type="entry name" value="BTB_POZ DOMAIN-CONTAINING PROTEIN KCTD9"/>
    <property type="match status" value="1"/>
</dbReference>